<reference evidence="4 5" key="1">
    <citation type="submission" date="2022-03" db="EMBL/GenBank/DDBJ databases">
        <title>Novel taxa within the pig intestine.</title>
        <authorList>
            <person name="Wylensek D."/>
            <person name="Bishof K."/>
            <person name="Afrizal A."/>
            <person name="Clavel T."/>
        </authorList>
    </citation>
    <scope>NUCLEOTIDE SEQUENCE [LARGE SCALE GENOMIC DNA]</scope>
    <source>
        <strain evidence="4 5">Cla-KB-P134</strain>
    </source>
</reference>
<name>A0ABU4WMC0_9FIRM</name>
<dbReference type="Pfam" id="PF01156">
    <property type="entry name" value="IU_nuc_hydro"/>
    <property type="match status" value="1"/>
</dbReference>
<sequence length="309" mass="34599">MRKVIIDCDPGIDDGLALMLALSSPEIEVIGITIVCGNTPVEMGFDNTKKILKFMDRLDIPIYKGATKPLKKPPVHALDIHGADGLGESFLEAVPGYEQKIHAIEFLSKTLKQEPCTVIAIGPMTNLAQLIDQDPSAFDAIDTLVSMGGTYQAHGNCSPVSEYNYWEDPEAAKIVYAHAQKIHMIGLDVTRQIVLTPEMLDTWEKINKKVTDFIRQITQFYFSFHWHQEHIKGCIINDPLAVAYAIDPTLCSGFEAYTDIETDGITRGESVVDAYDFYHKPANAKILTQVDVARFFTEFESRVINYEKH</sequence>
<dbReference type="InterPro" id="IPR023186">
    <property type="entry name" value="IUNH"/>
</dbReference>
<evidence type="ECO:0000313" key="5">
    <source>
        <dbReference type="Proteomes" id="UP001285244"/>
    </source>
</evidence>
<keyword evidence="2" id="KW-0326">Glycosidase</keyword>
<organism evidence="4 5">
    <name type="scientific">Absicoccus intestinalis</name>
    <dbReference type="NCBI Taxonomy" id="2926319"/>
    <lineage>
        <taxon>Bacteria</taxon>
        <taxon>Bacillati</taxon>
        <taxon>Bacillota</taxon>
        <taxon>Erysipelotrichia</taxon>
        <taxon>Erysipelotrichales</taxon>
        <taxon>Erysipelotrichaceae</taxon>
        <taxon>Absicoccus</taxon>
    </lineage>
</organism>
<evidence type="ECO:0000313" key="4">
    <source>
        <dbReference type="EMBL" id="MDX8417206.1"/>
    </source>
</evidence>
<dbReference type="Proteomes" id="UP001285244">
    <property type="component" value="Unassembled WGS sequence"/>
</dbReference>
<dbReference type="PANTHER" id="PTHR12304">
    <property type="entry name" value="INOSINE-URIDINE PREFERRING NUCLEOSIDE HYDROLASE"/>
    <property type="match status" value="1"/>
</dbReference>
<evidence type="ECO:0000256" key="2">
    <source>
        <dbReference type="ARBA" id="ARBA00023295"/>
    </source>
</evidence>
<protein>
    <submittedName>
        <fullName evidence="4">Nucleoside hydrolase</fullName>
    </submittedName>
</protein>
<dbReference type="EMBL" id="JALBUS010000005">
    <property type="protein sequence ID" value="MDX8417206.1"/>
    <property type="molecule type" value="Genomic_DNA"/>
</dbReference>
<dbReference type="InterPro" id="IPR001910">
    <property type="entry name" value="Inosine/uridine_hydrolase_dom"/>
</dbReference>
<comment type="caution">
    <text evidence="4">The sequence shown here is derived from an EMBL/GenBank/DDBJ whole genome shotgun (WGS) entry which is preliminary data.</text>
</comment>
<dbReference type="GO" id="GO:0016787">
    <property type="term" value="F:hydrolase activity"/>
    <property type="evidence" value="ECO:0007669"/>
    <property type="project" value="UniProtKB-KW"/>
</dbReference>
<dbReference type="Gene3D" id="3.90.245.10">
    <property type="entry name" value="Ribonucleoside hydrolase-like"/>
    <property type="match status" value="1"/>
</dbReference>
<dbReference type="InterPro" id="IPR036452">
    <property type="entry name" value="Ribo_hydro-like"/>
</dbReference>
<dbReference type="SUPFAM" id="SSF53590">
    <property type="entry name" value="Nucleoside hydrolase"/>
    <property type="match status" value="1"/>
</dbReference>
<dbReference type="RefSeq" id="WP_320325499.1">
    <property type="nucleotide sequence ID" value="NZ_JALBUS010000005.1"/>
</dbReference>
<gene>
    <name evidence="4" type="ORF">MOZ64_05040</name>
</gene>
<evidence type="ECO:0000259" key="3">
    <source>
        <dbReference type="Pfam" id="PF01156"/>
    </source>
</evidence>
<evidence type="ECO:0000256" key="1">
    <source>
        <dbReference type="ARBA" id="ARBA00022801"/>
    </source>
</evidence>
<keyword evidence="1 4" id="KW-0378">Hydrolase</keyword>
<accession>A0ABU4WMC0</accession>
<proteinExistence type="predicted"/>
<keyword evidence="5" id="KW-1185">Reference proteome</keyword>
<feature type="domain" description="Inosine/uridine-preferring nucleoside hydrolase" evidence="3">
    <location>
        <begin position="4"/>
        <end position="296"/>
    </location>
</feature>
<dbReference type="PANTHER" id="PTHR12304:SF4">
    <property type="entry name" value="URIDINE NUCLEOSIDASE"/>
    <property type="match status" value="1"/>
</dbReference>